<dbReference type="SUPFAM" id="SSF53756">
    <property type="entry name" value="UDP-Glycosyltransferase/glycogen phosphorylase"/>
    <property type="match status" value="1"/>
</dbReference>
<evidence type="ECO:0000313" key="1">
    <source>
        <dbReference type="EMBL" id="WWX23246.1"/>
    </source>
</evidence>
<sequence>MTDTVPQWEREFLDFKEQVSLEGRPAPATREPILIWSVTSGAVHLLKRDLFWGLLARNHGYDATMVLCDGSLGACILNNVFGGGKPDRWERTCANCRVIGREIMEASGMPYVMLGDALEPADFDEAEAYAREFDPEKRLHEQLAGVKVGMYSMAALGRYGRCPYPLAVERHAGLIPRFVRSGHLSATASRRLLDRFDPALVVTGHKTYTEWGPIWDMLKAENRAVMICQPGIVAGSVVMKVVRDEYAFGSYALSGPEWEALLARGMDAGRVGELADYVSRYKAGQSQRENFFDGDEPELDDLRRELGLTEDKPVWCVYTHLVWDAQMSEDMVYPGIDTWLRETCRIIAEVTDVDWIIKIHPSEHLNQTESGARELVDEFFVDGLPGHIRVIPATSRVNSYHLHELVDGGVTVRGTVGMELTLMGKPVILCSVSHYGGKGFTCDCATEDEYREALRTAAACPRLTRAQRDMAMTYAHSFFVDRQIPMDFEALMRGRTAHADFVPGADPFNDRVLEAVMDAVRGGGSHCLTRTVLGTSDKPHS</sequence>
<gene>
    <name evidence="1" type="ORF">V8V93_03360</name>
</gene>
<accession>A0ABZ2IX23</accession>
<evidence type="ECO:0008006" key="3">
    <source>
        <dbReference type="Google" id="ProtNLM"/>
    </source>
</evidence>
<organism evidence="1 2">
    <name type="scientific">Pseudodesulfovibrio methanolicus</name>
    <dbReference type="NCBI Taxonomy" id="3126690"/>
    <lineage>
        <taxon>Bacteria</taxon>
        <taxon>Pseudomonadati</taxon>
        <taxon>Thermodesulfobacteriota</taxon>
        <taxon>Desulfovibrionia</taxon>
        <taxon>Desulfovibrionales</taxon>
        <taxon>Desulfovibrionaceae</taxon>
    </lineage>
</organism>
<protein>
    <recommendedName>
        <fullName evidence="3">Capsule polysaccharide biosynthesis protein</fullName>
    </recommendedName>
</protein>
<proteinExistence type="predicted"/>
<dbReference type="Proteomes" id="UP001385389">
    <property type="component" value="Chromosome"/>
</dbReference>
<reference evidence="1 2" key="1">
    <citation type="submission" date="2024-03" db="EMBL/GenBank/DDBJ databases">
        <title>Phenotype and Genome Characterization of a Sulfate-Reducing Bacterium Pseudodesulfovibrio sp. strain 5S69, isolated from Petroleum Reservoir in Tatarstan (Russia).</title>
        <authorList>
            <person name="Bidzhieva S.K."/>
            <person name="Kadnikov V."/>
            <person name="Tourova T.P."/>
            <person name="Samigullina S.R."/>
            <person name="Sokolova D.S."/>
            <person name="Poltaraus A.B."/>
            <person name="Avtukh A.N."/>
            <person name="Tereshina V.M."/>
            <person name="Mardanov A.V."/>
            <person name="Nazina T.N."/>
        </authorList>
    </citation>
    <scope>NUCLEOTIDE SEQUENCE [LARGE SCALE GENOMIC DNA]</scope>
    <source>
        <strain evidence="1 2">5S69</strain>
    </source>
</reference>
<keyword evidence="2" id="KW-1185">Reference proteome</keyword>
<dbReference type="RefSeq" id="WP_338668960.1">
    <property type="nucleotide sequence ID" value="NZ_CP146609.1"/>
</dbReference>
<dbReference type="EMBL" id="CP146609">
    <property type="protein sequence ID" value="WWX23246.1"/>
    <property type="molecule type" value="Genomic_DNA"/>
</dbReference>
<name>A0ABZ2IX23_9BACT</name>
<evidence type="ECO:0000313" key="2">
    <source>
        <dbReference type="Proteomes" id="UP001385389"/>
    </source>
</evidence>